<sequence length="74" mass="8195">MILYTPMQLELVLAGLDQMDHSSDRKVTIEGVPAIVRKNSAGKEEIVQLLSTDPNDYLRKDLSPGTQIIPDCVN</sequence>
<evidence type="ECO:0000313" key="2">
    <source>
        <dbReference type="Proteomes" id="UP000199337"/>
    </source>
</evidence>
<name>A0A1I2SFH2_9FIRM</name>
<dbReference type="RefSeq" id="WP_092470812.1">
    <property type="nucleotide sequence ID" value="NZ_FOOX01000005.1"/>
</dbReference>
<gene>
    <name evidence="1" type="ORF">SAMN05660649_01807</name>
</gene>
<dbReference type="Proteomes" id="UP000199337">
    <property type="component" value="Unassembled WGS sequence"/>
</dbReference>
<dbReference type="AlphaFoldDB" id="A0A1I2SFH2"/>
<dbReference type="OrthoDB" id="1683573at2"/>
<protein>
    <submittedName>
        <fullName evidence="1">YlzJ-like protein</fullName>
    </submittedName>
</protein>
<evidence type="ECO:0000313" key="1">
    <source>
        <dbReference type="EMBL" id="SFG48801.1"/>
    </source>
</evidence>
<reference evidence="2" key="1">
    <citation type="submission" date="2016-10" db="EMBL/GenBank/DDBJ databases">
        <authorList>
            <person name="Varghese N."/>
            <person name="Submissions S."/>
        </authorList>
    </citation>
    <scope>NUCLEOTIDE SEQUENCE [LARGE SCALE GENOMIC DNA]</scope>
    <source>
        <strain evidence="2">DSM 17038</strain>
    </source>
</reference>
<dbReference type="STRING" id="341036.SAMN05660649_01807"/>
<dbReference type="InterPro" id="IPR025619">
    <property type="entry name" value="YlzJ"/>
</dbReference>
<dbReference type="EMBL" id="FOOX01000005">
    <property type="protein sequence ID" value="SFG48801.1"/>
    <property type="molecule type" value="Genomic_DNA"/>
</dbReference>
<proteinExistence type="predicted"/>
<keyword evidence="2" id="KW-1185">Reference proteome</keyword>
<organism evidence="1 2">
    <name type="scientific">Desulfotruncus arcticus DSM 17038</name>
    <dbReference type="NCBI Taxonomy" id="1121424"/>
    <lineage>
        <taxon>Bacteria</taxon>
        <taxon>Bacillati</taxon>
        <taxon>Bacillota</taxon>
        <taxon>Clostridia</taxon>
        <taxon>Eubacteriales</taxon>
        <taxon>Desulfallaceae</taxon>
        <taxon>Desulfotruncus</taxon>
    </lineage>
</organism>
<accession>A0A1I2SFH2</accession>
<dbReference type="Pfam" id="PF14035">
    <property type="entry name" value="YlzJ"/>
    <property type="match status" value="1"/>
</dbReference>